<dbReference type="AlphaFoldDB" id="A0A1Y2H7Q5"/>
<sequence length="357" mass="38185">MKGIKELVHGAVTGEVVGVPAVQLTAVVPLVKDAMGEAGVWVLNWEAYGTPYVRGVSRTPQAGLARPQVASSKGSRTSSIHAASLDRMPLATTITLSPDDPRSDFGPESDDDTTLTPAHRASKKRSQPVDSDDSGTDAVTEDGHDSLPPPAQRQRLLTPIVVIPSRLPRPKTQTPPRAQPPAPHPPSSSSPRASTGSVSSTSTAPRSPSRSSLSIPSSSASAPALMDRDHARHLAQLTMTRLQLRQTYPWATDTWYYQVKDSMHVMGDSRISMHSLRRCAELTAAQLEITCADETATATGMDPNKLVPQVVAYTLVERKYPGIAFEYVDALFEAAGEMGVPVNAETLEMCAGMLMEG</sequence>
<proteinExistence type="predicted"/>
<name>A0A1Y2H7Q5_9FUNG</name>
<feature type="compositionally biased region" description="Polar residues" evidence="1">
    <location>
        <begin position="69"/>
        <end position="81"/>
    </location>
</feature>
<accession>A0A1Y2H7Q5</accession>
<dbReference type="Proteomes" id="UP000193411">
    <property type="component" value="Unassembled WGS sequence"/>
</dbReference>
<protein>
    <submittedName>
        <fullName evidence="2">Uncharacterized protein</fullName>
    </submittedName>
</protein>
<organism evidence="2 3">
    <name type="scientific">Catenaria anguillulae PL171</name>
    <dbReference type="NCBI Taxonomy" id="765915"/>
    <lineage>
        <taxon>Eukaryota</taxon>
        <taxon>Fungi</taxon>
        <taxon>Fungi incertae sedis</taxon>
        <taxon>Blastocladiomycota</taxon>
        <taxon>Blastocladiomycetes</taxon>
        <taxon>Blastocladiales</taxon>
        <taxon>Catenariaceae</taxon>
        <taxon>Catenaria</taxon>
    </lineage>
</organism>
<reference evidence="2 3" key="1">
    <citation type="submission" date="2016-07" db="EMBL/GenBank/DDBJ databases">
        <title>Pervasive Adenine N6-methylation of Active Genes in Fungi.</title>
        <authorList>
            <consortium name="DOE Joint Genome Institute"/>
            <person name="Mondo S.J."/>
            <person name="Dannebaum R.O."/>
            <person name="Kuo R.C."/>
            <person name="Labutti K."/>
            <person name="Haridas S."/>
            <person name="Kuo A."/>
            <person name="Salamov A."/>
            <person name="Ahrendt S.R."/>
            <person name="Lipzen A."/>
            <person name="Sullivan W."/>
            <person name="Andreopoulos W.B."/>
            <person name="Clum A."/>
            <person name="Lindquist E."/>
            <person name="Daum C."/>
            <person name="Ramamoorthy G.K."/>
            <person name="Gryganskyi A."/>
            <person name="Culley D."/>
            <person name="Magnuson J.K."/>
            <person name="James T.Y."/>
            <person name="O'Malley M.A."/>
            <person name="Stajich J.E."/>
            <person name="Spatafora J.W."/>
            <person name="Visel A."/>
            <person name="Grigoriev I.V."/>
        </authorList>
    </citation>
    <scope>NUCLEOTIDE SEQUENCE [LARGE SCALE GENOMIC DNA]</scope>
    <source>
        <strain evidence="2 3">PL171</strain>
    </source>
</reference>
<dbReference type="EMBL" id="MCFL01000080">
    <property type="protein sequence ID" value="ORZ30610.1"/>
    <property type="molecule type" value="Genomic_DNA"/>
</dbReference>
<feature type="compositionally biased region" description="Pro residues" evidence="1">
    <location>
        <begin position="177"/>
        <end position="188"/>
    </location>
</feature>
<evidence type="ECO:0000313" key="3">
    <source>
        <dbReference type="Proteomes" id="UP000193411"/>
    </source>
</evidence>
<comment type="caution">
    <text evidence="2">The sequence shown here is derived from an EMBL/GenBank/DDBJ whole genome shotgun (WGS) entry which is preliminary data.</text>
</comment>
<evidence type="ECO:0000256" key="1">
    <source>
        <dbReference type="SAM" id="MobiDB-lite"/>
    </source>
</evidence>
<feature type="region of interest" description="Disordered" evidence="1">
    <location>
        <begin position="60"/>
        <end position="224"/>
    </location>
</feature>
<evidence type="ECO:0000313" key="2">
    <source>
        <dbReference type="EMBL" id="ORZ30610.1"/>
    </source>
</evidence>
<keyword evidence="3" id="KW-1185">Reference proteome</keyword>
<gene>
    <name evidence="2" type="ORF">BCR44DRAFT_62359</name>
</gene>
<feature type="compositionally biased region" description="Low complexity" evidence="1">
    <location>
        <begin position="189"/>
        <end position="224"/>
    </location>
</feature>